<dbReference type="Pfam" id="PF00126">
    <property type="entry name" value="HTH_1"/>
    <property type="match status" value="1"/>
</dbReference>
<dbReference type="PROSITE" id="PS50931">
    <property type="entry name" value="HTH_LYSR"/>
    <property type="match status" value="1"/>
</dbReference>
<dbReference type="InterPro" id="IPR000847">
    <property type="entry name" value="LysR_HTH_N"/>
</dbReference>
<feature type="non-terminal residue" evidence="3">
    <location>
        <position position="48"/>
    </location>
</feature>
<sequence length="48" mass="5022">MDFNGRSGEMLVFASVAREGSLSAAARALGLTPSAVSRIIARTEQRLG</sequence>
<organism evidence="3 4">
    <name type="scientific">Pseudomonas violetae</name>
    <dbReference type="NCBI Taxonomy" id="2915813"/>
    <lineage>
        <taxon>Bacteria</taxon>
        <taxon>Pseudomonadati</taxon>
        <taxon>Pseudomonadota</taxon>
        <taxon>Gammaproteobacteria</taxon>
        <taxon>Pseudomonadales</taxon>
        <taxon>Pseudomonadaceae</taxon>
        <taxon>Pseudomonas</taxon>
    </lineage>
</organism>
<proteinExistence type="inferred from homology"/>
<comment type="similarity">
    <text evidence="1">Belongs to the LysR transcriptional regulatory family.</text>
</comment>
<feature type="domain" description="HTH lysR-type" evidence="2">
    <location>
        <begin position="1"/>
        <end position="48"/>
    </location>
</feature>
<name>A0ABT0F8S7_9PSED</name>
<dbReference type="InterPro" id="IPR036390">
    <property type="entry name" value="WH_DNA-bd_sf"/>
</dbReference>
<evidence type="ECO:0000259" key="2">
    <source>
        <dbReference type="PROSITE" id="PS50931"/>
    </source>
</evidence>
<dbReference type="Proteomes" id="UP001299876">
    <property type="component" value="Unassembled WGS sequence"/>
</dbReference>
<evidence type="ECO:0000313" key="4">
    <source>
        <dbReference type="Proteomes" id="UP001299876"/>
    </source>
</evidence>
<dbReference type="InterPro" id="IPR058163">
    <property type="entry name" value="LysR-type_TF_proteobact-type"/>
</dbReference>
<dbReference type="EMBL" id="JAKNRW010000081">
    <property type="protein sequence ID" value="MCK1794423.1"/>
    <property type="molecule type" value="Genomic_DNA"/>
</dbReference>
<dbReference type="SUPFAM" id="SSF46785">
    <property type="entry name" value="Winged helix' DNA-binding domain"/>
    <property type="match status" value="1"/>
</dbReference>
<evidence type="ECO:0000256" key="1">
    <source>
        <dbReference type="ARBA" id="ARBA00009437"/>
    </source>
</evidence>
<accession>A0ABT0F8S7</accession>
<comment type="caution">
    <text evidence="3">The sequence shown here is derived from an EMBL/GenBank/DDBJ whole genome shotgun (WGS) entry which is preliminary data.</text>
</comment>
<protein>
    <submittedName>
        <fullName evidence="3">LysR family transcriptional regulator</fullName>
    </submittedName>
</protein>
<reference evidence="3 4" key="1">
    <citation type="submission" date="2022-02" db="EMBL/GenBank/DDBJ databases">
        <title>Comparative genomics of the first Antarctic Pseudomonas spp. capable of biotransforming 2,4,6-Trinitrotoluene.</title>
        <authorList>
            <person name="Cabrera M.A."/>
            <person name="Marquez S.L."/>
            <person name="Perez-Donoso J.M."/>
        </authorList>
    </citation>
    <scope>NUCLEOTIDE SEQUENCE [LARGE SCALE GENOMIC DNA]</scope>
    <source>
        <strain evidence="3 4">TNT19</strain>
    </source>
</reference>
<dbReference type="PANTHER" id="PTHR30537:SF5">
    <property type="entry name" value="HTH-TYPE TRANSCRIPTIONAL ACTIVATOR TTDR-RELATED"/>
    <property type="match status" value="1"/>
</dbReference>
<dbReference type="Gene3D" id="1.10.10.10">
    <property type="entry name" value="Winged helix-like DNA-binding domain superfamily/Winged helix DNA-binding domain"/>
    <property type="match status" value="1"/>
</dbReference>
<gene>
    <name evidence="3" type="ORF">L9059_30460</name>
</gene>
<dbReference type="PANTHER" id="PTHR30537">
    <property type="entry name" value="HTH-TYPE TRANSCRIPTIONAL REGULATOR"/>
    <property type="match status" value="1"/>
</dbReference>
<dbReference type="InterPro" id="IPR036388">
    <property type="entry name" value="WH-like_DNA-bd_sf"/>
</dbReference>
<evidence type="ECO:0000313" key="3">
    <source>
        <dbReference type="EMBL" id="MCK1794423.1"/>
    </source>
</evidence>
<keyword evidence="4" id="KW-1185">Reference proteome</keyword>
<dbReference type="RefSeq" id="WP_247296729.1">
    <property type="nucleotide sequence ID" value="NZ_JAKNRW010000081.1"/>
</dbReference>